<evidence type="ECO:0000256" key="1">
    <source>
        <dbReference type="SAM" id="MobiDB-lite"/>
    </source>
</evidence>
<sequence length="465" mass="51846">MINSELTAYSNLWFAESSVQMPSDPNSVFALQELLERVIMPQIGKHVAESVRSTWEPMMENLSRKVMQVKEQLDLITEKLNPGAKQVSENGTHGTGPEPQHLALKFFGKVREPLFTGQYIQGEGEGNSSIQVALVDANGKTIDTGPEASSEVEISVLAEGEDSQKRQPILSRNKLKLDEGIAFLDNIKFRNKSKWTQDCRIKLLARNMKVGRTTVKDAISEPFLVRDHRSTLYNKHYPPLLSDEMLGIGSEKLTVIVNHAKTCKIPENQCYTYNSPCSWERKMTVVFDEVGCIRGLINADHQFVPVDSLPEDEKGDANKLVVSAFQNWKDVRPYDNKPSPFVFPSQAPSNVDPSGNELECASSAGLASSMDDNDDNCFLTSQEIRDLFITFGLSSDMANPRVESPDVINATGGAFCKGFSAQDHVPSSGKAKRRWKLVVMSIRKKIETPAEPEEHTRAQKKQRRG</sequence>
<dbReference type="GO" id="GO:0080142">
    <property type="term" value="P:regulation of salicylic acid biosynthetic process"/>
    <property type="evidence" value="ECO:0007669"/>
    <property type="project" value="TreeGrafter"/>
</dbReference>
<evidence type="ECO:0000313" key="5">
    <source>
        <dbReference type="Proteomes" id="UP001161247"/>
    </source>
</evidence>
<dbReference type="Proteomes" id="UP001161247">
    <property type="component" value="Chromosome 4"/>
</dbReference>
<accession>A0AAV1DA59</accession>
<dbReference type="GO" id="GO:0005516">
    <property type="term" value="F:calmodulin binding"/>
    <property type="evidence" value="ECO:0007669"/>
    <property type="project" value="InterPro"/>
</dbReference>
<reference evidence="4" key="1">
    <citation type="submission" date="2023-03" db="EMBL/GenBank/DDBJ databases">
        <authorList>
            <person name="Julca I."/>
        </authorList>
    </citation>
    <scope>NUCLEOTIDE SEQUENCE</scope>
</reference>
<dbReference type="PANTHER" id="PTHR31713">
    <property type="entry name" value="OS02G0177800 PROTEIN"/>
    <property type="match status" value="1"/>
</dbReference>
<dbReference type="InterPro" id="IPR046831">
    <property type="entry name" value="Calmodulin_bind_N"/>
</dbReference>
<dbReference type="AlphaFoldDB" id="A0AAV1DA59"/>
<protein>
    <submittedName>
        <fullName evidence="4">OLC1v1003414C1</fullName>
    </submittedName>
</protein>
<organism evidence="4 5">
    <name type="scientific">Oldenlandia corymbosa var. corymbosa</name>
    <dbReference type="NCBI Taxonomy" id="529605"/>
    <lineage>
        <taxon>Eukaryota</taxon>
        <taxon>Viridiplantae</taxon>
        <taxon>Streptophyta</taxon>
        <taxon>Embryophyta</taxon>
        <taxon>Tracheophyta</taxon>
        <taxon>Spermatophyta</taxon>
        <taxon>Magnoliopsida</taxon>
        <taxon>eudicotyledons</taxon>
        <taxon>Gunneridae</taxon>
        <taxon>Pentapetalae</taxon>
        <taxon>asterids</taxon>
        <taxon>lamiids</taxon>
        <taxon>Gentianales</taxon>
        <taxon>Rubiaceae</taxon>
        <taxon>Rubioideae</taxon>
        <taxon>Spermacoceae</taxon>
        <taxon>Hedyotis-Oldenlandia complex</taxon>
        <taxon>Oldenlandia</taxon>
    </lineage>
</organism>
<dbReference type="Pfam" id="PF07887">
    <property type="entry name" value="Calmodulin_bind"/>
    <property type="match status" value="2"/>
</dbReference>
<name>A0AAV1DA59_OLDCO</name>
<dbReference type="EMBL" id="OX459121">
    <property type="protein sequence ID" value="CAI9104690.1"/>
    <property type="molecule type" value="Genomic_DNA"/>
</dbReference>
<evidence type="ECO:0000259" key="3">
    <source>
        <dbReference type="Pfam" id="PF20452"/>
    </source>
</evidence>
<feature type="domain" description="Calmodulin binding protein C-terminal" evidence="3">
    <location>
        <begin position="269"/>
        <end position="334"/>
    </location>
</feature>
<evidence type="ECO:0000313" key="4">
    <source>
        <dbReference type="EMBL" id="CAI9104690.1"/>
    </source>
</evidence>
<feature type="compositionally biased region" description="Basic and acidic residues" evidence="1">
    <location>
        <begin position="446"/>
        <end position="457"/>
    </location>
</feature>
<feature type="region of interest" description="Disordered" evidence="1">
    <location>
        <begin position="446"/>
        <end position="465"/>
    </location>
</feature>
<feature type="domain" description="Calmodulin binding protein-like N-terminal" evidence="2">
    <location>
        <begin position="103"/>
        <end position="158"/>
    </location>
</feature>
<keyword evidence="5" id="KW-1185">Reference proteome</keyword>
<dbReference type="InterPro" id="IPR012416">
    <property type="entry name" value="CBP60"/>
</dbReference>
<evidence type="ECO:0000259" key="2">
    <source>
        <dbReference type="Pfam" id="PF07887"/>
    </source>
</evidence>
<proteinExistence type="predicted"/>
<dbReference type="GO" id="GO:0003700">
    <property type="term" value="F:DNA-binding transcription factor activity"/>
    <property type="evidence" value="ECO:0007669"/>
    <property type="project" value="TreeGrafter"/>
</dbReference>
<dbReference type="Pfam" id="PF20452">
    <property type="entry name" value="Calmod_bind_C"/>
    <property type="match status" value="1"/>
</dbReference>
<dbReference type="GO" id="GO:0005634">
    <property type="term" value="C:nucleus"/>
    <property type="evidence" value="ECO:0007669"/>
    <property type="project" value="TreeGrafter"/>
</dbReference>
<dbReference type="InterPro" id="IPR046829">
    <property type="entry name" value="Calmod_bind_C"/>
</dbReference>
<feature type="domain" description="Calmodulin binding protein-like N-terminal" evidence="2">
    <location>
        <begin position="164"/>
        <end position="228"/>
    </location>
</feature>
<gene>
    <name evidence="4" type="ORF">OLC1_LOCUS13571</name>
</gene>
<dbReference type="PANTHER" id="PTHR31713:SF14">
    <property type="entry name" value="CALMODULIN-BINDING PROTEIN 60 A"/>
    <property type="match status" value="1"/>
</dbReference>
<dbReference type="GO" id="GO:0043565">
    <property type="term" value="F:sequence-specific DNA binding"/>
    <property type="evidence" value="ECO:0007669"/>
    <property type="project" value="TreeGrafter"/>
</dbReference>